<proteinExistence type="inferred from homology"/>
<dbReference type="Gene3D" id="3.40.50.720">
    <property type="entry name" value="NAD(P)-binding Rossmann-like Domain"/>
    <property type="match status" value="1"/>
</dbReference>
<evidence type="ECO:0000313" key="4">
    <source>
        <dbReference type="EMBL" id="QPP05656.1"/>
    </source>
</evidence>
<dbReference type="PANTHER" id="PTHR24321">
    <property type="entry name" value="DEHYDROGENASES, SHORT CHAIN"/>
    <property type="match status" value="1"/>
</dbReference>
<sequence>MTGPTEHPATGPETGATGTSELPGTTQDAPAVAESGAAAPAARFRGLTAVVTGAASGIGAATAQRLAEEGAAVVVADVDEQRGAQVAKDIRGSGGDAVFVRADVGSEDGWRRILESAHAYGPVGVLVSNAVKVELAPAHETTPESWNRQINVGLTAAYLGVRACLADLRAVGGAVVLVSSVHAHRGIPGHPAYAAAKGGLLSLSGQLTVEYGPQVRFNTVLPGPVLTGLWDRVPEDERAASVAETAAGRFGTPQEVASAIAYLASPEASYVTGASLLVDGGWSVMKSSA</sequence>
<feature type="region of interest" description="Disordered" evidence="3">
    <location>
        <begin position="1"/>
        <end position="34"/>
    </location>
</feature>
<dbReference type="InterPro" id="IPR036291">
    <property type="entry name" value="NAD(P)-bd_dom_sf"/>
</dbReference>
<dbReference type="PANTHER" id="PTHR24321:SF8">
    <property type="entry name" value="ESTRADIOL 17-BETA-DEHYDROGENASE 8-RELATED"/>
    <property type="match status" value="1"/>
</dbReference>
<keyword evidence="2" id="KW-0560">Oxidoreductase</keyword>
<dbReference type="GO" id="GO:0016491">
    <property type="term" value="F:oxidoreductase activity"/>
    <property type="evidence" value="ECO:0007669"/>
    <property type="project" value="UniProtKB-KW"/>
</dbReference>
<feature type="compositionally biased region" description="Low complexity" evidence="3">
    <location>
        <begin position="8"/>
        <end position="19"/>
    </location>
</feature>
<comment type="similarity">
    <text evidence="1">Belongs to the short-chain dehydrogenases/reductases (SDR) family.</text>
</comment>
<dbReference type="FunFam" id="3.40.50.720:FF:000084">
    <property type="entry name" value="Short-chain dehydrogenase reductase"/>
    <property type="match status" value="1"/>
</dbReference>
<evidence type="ECO:0000256" key="1">
    <source>
        <dbReference type="ARBA" id="ARBA00006484"/>
    </source>
</evidence>
<dbReference type="AlphaFoldDB" id="A0A7T1T3E6"/>
<name>A0A7T1T3E6_9ACTN</name>
<dbReference type="Pfam" id="PF13561">
    <property type="entry name" value="adh_short_C2"/>
    <property type="match status" value="1"/>
</dbReference>
<dbReference type="KEGG" id="sbat:G4Z16_03780"/>
<protein>
    <submittedName>
        <fullName evidence="4">SDR family oxidoreductase</fullName>
    </submittedName>
</protein>
<organism evidence="4 5">
    <name type="scientific">Streptomyces bathyalis</name>
    <dbReference type="NCBI Taxonomy" id="2710756"/>
    <lineage>
        <taxon>Bacteria</taxon>
        <taxon>Bacillati</taxon>
        <taxon>Actinomycetota</taxon>
        <taxon>Actinomycetes</taxon>
        <taxon>Kitasatosporales</taxon>
        <taxon>Streptomycetaceae</taxon>
        <taxon>Streptomyces</taxon>
    </lineage>
</organism>
<evidence type="ECO:0000256" key="2">
    <source>
        <dbReference type="ARBA" id="ARBA00023002"/>
    </source>
</evidence>
<dbReference type="CDD" id="cd05233">
    <property type="entry name" value="SDR_c"/>
    <property type="match status" value="1"/>
</dbReference>
<dbReference type="EMBL" id="CP048882">
    <property type="protein sequence ID" value="QPP05656.1"/>
    <property type="molecule type" value="Genomic_DNA"/>
</dbReference>
<gene>
    <name evidence="4" type="ORF">G4Z16_03780</name>
</gene>
<dbReference type="SUPFAM" id="SSF51735">
    <property type="entry name" value="NAD(P)-binding Rossmann-fold domains"/>
    <property type="match status" value="1"/>
</dbReference>
<keyword evidence="5" id="KW-1185">Reference proteome</keyword>
<dbReference type="InterPro" id="IPR002347">
    <property type="entry name" value="SDR_fam"/>
</dbReference>
<accession>A0A7T1T3E6</accession>
<dbReference type="RefSeq" id="WP_197349171.1">
    <property type="nucleotide sequence ID" value="NZ_CP048882.1"/>
</dbReference>
<dbReference type="Proteomes" id="UP000595046">
    <property type="component" value="Chromosome"/>
</dbReference>
<dbReference type="PRINTS" id="PR00081">
    <property type="entry name" value="GDHRDH"/>
</dbReference>
<evidence type="ECO:0000313" key="5">
    <source>
        <dbReference type="Proteomes" id="UP000595046"/>
    </source>
</evidence>
<reference evidence="5" key="1">
    <citation type="submission" date="2020-02" db="EMBL/GenBank/DDBJ databases">
        <title>Streptomyces sp. ASO4wet.</title>
        <authorList>
            <person name="Risdian C."/>
            <person name="Landwehr W."/>
            <person name="Schupp P."/>
            <person name="Wink J."/>
        </authorList>
    </citation>
    <scope>NUCLEOTIDE SEQUENCE [LARGE SCALE GENOMIC DNA]</scope>
    <source>
        <strain evidence="5">ASO4wet</strain>
    </source>
</reference>
<evidence type="ECO:0000256" key="3">
    <source>
        <dbReference type="SAM" id="MobiDB-lite"/>
    </source>
</evidence>